<organism evidence="6 7">
    <name type="scientific">Elizabethkingia occulta</name>
    <dbReference type="NCBI Taxonomy" id="1867263"/>
    <lineage>
        <taxon>Bacteria</taxon>
        <taxon>Pseudomonadati</taxon>
        <taxon>Bacteroidota</taxon>
        <taxon>Flavobacteriia</taxon>
        <taxon>Flavobacteriales</taxon>
        <taxon>Weeksellaceae</taxon>
        <taxon>Elizabethkingia</taxon>
    </lineage>
</organism>
<dbReference type="Gene3D" id="1.25.40.10">
    <property type="entry name" value="Tetratricopeptide repeat domain"/>
    <property type="match status" value="1"/>
</dbReference>
<dbReference type="PANTHER" id="PTHR24421">
    <property type="entry name" value="NITRATE/NITRITE SENSOR PROTEIN NARX-RELATED"/>
    <property type="match status" value="1"/>
</dbReference>
<protein>
    <submittedName>
        <fullName evidence="6">Histidine kinase</fullName>
    </submittedName>
</protein>
<gene>
    <name evidence="6" type="ORF">BAZ10_07370</name>
</gene>
<keyword evidence="5" id="KW-0472">Membrane</keyword>
<dbReference type="RefSeq" id="WP_078772455.1">
    <property type="nucleotide sequence ID" value="NZ_CBCSBR010000003.1"/>
</dbReference>
<keyword evidence="4" id="KW-0802">TPR repeat</keyword>
<evidence type="ECO:0000256" key="5">
    <source>
        <dbReference type="SAM" id="Phobius"/>
    </source>
</evidence>
<dbReference type="InterPro" id="IPR011990">
    <property type="entry name" value="TPR-like_helical_dom_sf"/>
</dbReference>
<feature type="repeat" description="TPR" evidence="4">
    <location>
        <begin position="115"/>
        <end position="148"/>
    </location>
</feature>
<evidence type="ECO:0000256" key="1">
    <source>
        <dbReference type="ARBA" id="ARBA00022679"/>
    </source>
</evidence>
<keyword evidence="5" id="KW-0812">Transmembrane</keyword>
<dbReference type="InterPro" id="IPR050482">
    <property type="entry name" value="Sensor_HK_TwoCompSys"/>
</dbReference>
<keyword evidence="1" id="KW-0808">Transferase</keyword>
<dbReference type="GO" id="GO:0000160">
    <property type="term" value="P:phosphorelay signal transduction system"/>
    <property type="evidence" value="ECO:0007669"/>
    <property type="project" value="UniProtKB-KW"/>
</dbReference>
<name>A0A1T3MGY8_9FLAO</name>
<dbReference type="PANTHER" id="PTHR24421:SF60">
    <property type="entry name" value="SENSOR HISTIDINE KINASE COMP"/>
    <property type="match status" value="1"/>
</dbReference>
<dbReference type="PROSITE" id="PS51257">
    <property type="entry name" value="PROKAR_LIPOPROTEIN"/>
    <property type="match status" value="1"/>
</dbReference>
<keyword evidence="2 6" id="KW-0418">Kinase</keyword>
<sequence>MKHCLFFLITAFFIASCTKTTSTKGITAPHSIQNADYDKAWKFIDKGDDKNGFIYLDKAKDAYIKAGDSFSAGKSFVNMAIIQERVSDNMGSIETSITALKFLNEKNPNHQSFLSSNYNNMGVASNSLKNYADAEKYYKKAYQFSQDKIEKIMIMNNLANCFHNQKKYGEAASVFKKIKDSLQAKDDIYYKISSNLAKTLWYENAKYNPIPVYLEAKEYYAKEKDDWGLDASYAYLSEYYLHTNKDSAMFYSNKMYDIANKLKSPVDRLEALQNMIVLEKGDQSKKHFTEYYKLSDSIQESNNTYKNQFAAIRFESDKNRIAKLNLEKDLVHNQYKIIRQQVFIYSVSGVLILLLITGILWYKRRKAKLELLAQDKIKEERLILSKKVHDVVANGLYQVMSRIEYNDDFSKNEILDKLEMMYQKSRDISYNPLSSSEKKFKDRISELCLSFQNSSRRIFVVGNEDAIWNTLNTDIKEEVFLILQEFLVNTKKHSQADRVVIKFSSEEGKFHLRYSDNGTGLDEKASHNNGLQSIQQRATHIKGILHILPNEGKGFLAEISIP</sequence>
<dbReference type="Proteomes" id="UP000190813">
    <property type="component" value="Unassembled WGS sequence"/>
</dbReference>
<dbReference type="AlphaFoldDB" id="A0A1T3MGY8"/>
<keyword evidence="3" id="KW-0902">Two-component regulatory system</keyword>
<comment type="caution">
    <text evidence="6">The sequence shown here is derived from an EMBL/GenBank/DDBJ whole genome shotgun (WGS) entry which is preliminary data.</text>
</comment>
<evidence type="ECO:0000256" key="3">
    <source>
        <dbReference type="ARBA" id="ARBA00023012"/>
    </source>
</evidence>
<keyword evidence="7" id="KW-1185">Reference proteome</keyword>
<dbReference type="Gene3D" id="3.30.565.10">
    <property type="entry name" value="Histidine kinase-like ATPase, C-terminal domain"/>
    <property type="match status" value="1"/>
</dbReference>
<dbReference type="CDD" id="cd16917">
    <property type="entry name" value="HATPase_UhpB-NarQ-NarX-like"/>
    <property type="match status" value="1"/>
</dbReference>
<feature type="transmembrane region" description="Helical" evidence="5">
    <location>
        <begin position="342"/>
        <end position="362"/>
    </location>
</feature>
<keyword evidence="5" id="KW-1133">Transmembrane helix</keyword>
<accession>A0A1T3MGY8</accession>
<dbReference type="EMBL" id="MAHX01000016">
    <property type="protein sequence ID" value="OPC63885.1"/>
    <property type="molecule type" value="Genomic_DNA"/>
</dbReference>
<evidence type="ECO:0000313" key="6">
    <source>
        <dbReference type="EMBL" id="OPC63885.1"/>
    </source>
</evidence>
<reference evidence="6 7" key="1">
    <citation type="submission" date="2016-06" db="EMBL/GenBank/DDBJ databases">
        <title>Revisiting the taxonomy of the Elizabethkingia Genus based on Whole-Genome Sequencing, Optical Mapping, and MALDI-TOF.</title>
        <authorList>
            <person name="Nicholson A.C."/>
        </authorList>
    </citation>
    <scope>NUCLEOTIDE SEQUENCE [LARGE SCALE GENOMIC DNA]</scope>
    <source>
        <strain evidence="6 7">G4070</strain>
    </source>
</reference>
<evidence type="ECO:0000256" key="4">
    <source>
        <dbReference type="PROSITE-ProRule" id="PRU00339"/>
    </source>
</evidence>
<dbReference type="GO" id="GO:0016301">
    <property type="term" value="F:kinase activity"/>
    <property type="evidence" value="ECO:0007669"/>
    <property type="project" value="UniProtKB-KW"/>
</dbReference>
<dbReference type="Pfam" id="PF13374">
    <property type="entry name" value="TPR_10"/>
    <property type="match status" value="1"/>
</dbReference>
<evidence type="ECO:0000256" key="2">
    <source>
        <dbReference type="ARBA" id="ARBA00022777"/>
    </source>
</evidence>
<evidence type="ECO:0000313" key="7">
    <source>
        <dbReference type="Proteomes" id="UP000190813"/>
    </source>
</evidence>
<dbReference type="InterPro" id="IPR036890">
    <property type="entry name" value="HATPase_C_sf"/>
</dbReference>
<dbReference type="SUPFAM" id="SSF48452">
    <property type="entry name" value="TPR-like"/>
    <property type="match status" value="1"/>
</dbReference>
<dbReference type="PROSITE" id="PS50005">
    <property type="entry name" value="TPR"/>
    <property type="match status" value="1"/>
</dbReference>
<dbReference type="InterPro" id="IPR019734">
    <property type="entry name" value="TPR_rpt"/>
</dbReference>
<proteinExistence type="predicted"/>
<dbReference type="SUPFAM" id="SSF55874">
    <property type="entry name" value="ATPase domain of HSP90 chaperone/DNA topoisomerase II/histidine kinase"/>
    <property type="match status" value="1"/>
</dbReference>